<dbReference type="AlphaFoldDB" id="A0A0A3HX00"/>
<evidence type="ECO:0000313" key="1">
    <source>
        <dbReference type="EMBL" id="KGR74878.1"/>
    </source>
</evidence>
<accession>A0A0A3HX00</accession>
<gene>
    <name evidence="1" type="ORF">CD33_14040</name>
</gene>
<proteinExistence type="predicted"/>
<organism evidence="1 2">
    <name type="scientific">Ureibacillus sinduriensis BLB-1 = JCM 15800</name>
    <dbReference type="NCBI Taxonomy" id="1384057"/>
    <lineage>
        <taxon>Bacteria</taxon>
        <taxon>Bacillati</taxon>
        <taxon>Bacillota</taxon>
        <taxon>Bacilli</taxon>
        <taxon>Bacillales</taxon>
        <taxon>Caryophanaceae</taxon>
        <taxon>Ureibacillus</taxon>
    </lineage>
</organism>
<protein>
    <submittedName>
        <fullName evidence="1">Uncharacterized protein</fullName>
    </submittedName>
</protein>
<dbReference type="STRING" id="1384057.CD33_14040"/>
<dbReference type="Proteomes" id="UP000030408">
    <property type="component" value="Unassembled WGS sequence"/>
</dbReference>
<dbReference type="RefSeq" id="WP_036201482.1">
    <property type="nucleotide sequence ID" value="NZ_AVCY01000003.1"/>
</dbReference>
<sequence length="102" mass="11985">MEYVQAKRLLEQALENQKTIKIDKLKEIMDVIKAHKKSELQYYKDKSINLERRLKQMKRQSESVIVVKTKHGIPSVIQLYGVRYTRDSSYKVFNGKVIKGGE</sequence>
<name>A0A0A3HX00_9BACL</name>
<reference evidence="1 2" key="1">
    <citation type="submission" date="2014-02" db="EMBL/GenBank/DDBJ databases">
        <title>Draft genome sequence of Lysinibacillus sinduriensis JCM 15800.</title>
        <authorList>
            <person name="Zhang F."/>
            <person name="Wang G."/>
            <person name="Zhang L."/>
        </authorList>
    </citation>
    <scope>NUCLEOTIDE SEQUENCE [LARGE SCALE GENOMIC DNA]</scope>
    <source>
        <strain evidence="1 2">JCM 15800</strain>
    </source>
</reference>
<dbReference type="EMBL" id="JPVO01000053">
    <property type="protein sequence ID" value="KGR74878.1"/>
    <property type="molecule type" value="Genomic_DNA"/>
</dbReference>
<evidence type="ECO:0000313" key="2">
    <source>
        <dbReference type="Proteomes" id="UP000030408"/>
    </source>
</evidence>
<keyword evidence="2" id="KW-1185">Reference proteome</keyword>
<comment type="caution">
    <text evidence="1">The sequence shown here is derived from an EMBL/GenBank/DDBJ whole genome shotgun (WGS) entry which is preliminary data.</text>
</comment>